<comment type="caution">
    <text evidence="1">The sequence shown here is derived from an EMBL/GenBank/DDBJ whole genome shotgun (WGS) entry which is preliminary data.</text>
</comment>
<protein>
    <recommendedName>
        <fullName evidence="2">Reverse transcriptase domain-containing protein</fullName>
    </recommendedName>
</protein>
<dbReference type="PANTHER" id="PTHR33067:SF39">
    <property type="entry name" value="TRANSCRIPTION FACTOR INTERACTOR AND REGULATOR CCHC(ZN) FAMILY"/>
    <property type="match status" value="1"/>
</dbReference>
<name>A0A699HQ93_TANCI</name>
<evidence type="ECO:0008006" key="2">
    <source>
        <dbReference type="Google" id="ProtNLM"/>
    </source>
</evidence>
<gene>
    <name evidence="1" type="ORF">Tci_433466</name>
</gene>
<dbReference type="AlphaFoldDB" id="A0A699HQ93"/>
<sequence length="199" mass="22204">MGQLEKAFNERPQGVFPSNTIPNLWENVKVITTLSGITLVLPSVPPPNPSSSKKVERDPKTTIDQVHISSLESTARVPSLMLKDLLTNKEKLLELANAPLNKNCSAVLLKKLPKKLGDPGKFLIPCDFSEIEECMALADLAQDVFVQVGKFTFLADFVVVDYDVDPRVPFSLRRPFLRTARVLVDVYEEELTLRVGDKK</sequence>
<dbReference type="PANTHER" id="PTHR33067">
    <property type="entry name" value="RNA-DIRECTED DNA POLYMERASE-RELATED"/>
    <property type="match status" value="1"/>
</dbReference>
<organism evidence="1">
    <name type="scientific">Tanacetum cinerariifolium</name>
    <name type="common">Dalmatian daisy</name>
    <name type="synonym">Chrysanthemum cinerariifolium</name>
    <dbReference type="NCBI Taxonomy" id="118510"/>
    <lineage>
        <taxon>Eukaryota</taxon>
        <taxon>Viridiplantae</taxon>
        <taxon>Streptophyta</taxon>
        <taxon>Embryophyta</taxon>
        <taxon>Tracheophyta</taxon>
        <taxon>Spermatophyta</taxon>
        <taxon>Magnoliopsida</taxon>
        <taxon>eudicotyledons</taxon>
        <taxon>Gunneridae</taxon>
        <taxon>Pentapetalae</taxon>
        <taxon>asterids</taxon>
        <taxon>campanulids</taxon>
        <taxon>Asterales</taxon>
        <taxon>Asteraceae</taxon>
        <taxon>Asteroideae</taxon>
        <taxon>Anthemideae</taxon>
        <taxon>Anthemidinae</taxon>
        <taxon>Tanacetum</taxon>
    </lineage>
</organism>
<evidence type="ECO:0000313" key="1">
    <source>
        <dbReference type="EMBL" id="GEY61492.1"/>
    </source>
</evidence>
<proteinExistence type="predicted"/>
<reference evidence="1" key="1">
    <citation type="journal article" date="2019" name="Sci. Rep.">
        <title>Draft genome of Tanacetum cinerariifolium, the natural source of mosquito coil.</title>
        <authorList>
            <person name="Yamashiro T."/>
            <person name="Shiraishi A."/>
            <person name="Satake H."/>
            <person name="Nakayama K."/>
        </authorList>
    </citation>
    <scope>NUCLEOTIDE SEQUENCE</scope>
</reference>
<accession>A0A699HQ93</accession>
<dbReference type="EMBL" id="BKCJ010193733">
    <property type="protein sequence ID" value="GEY61492.1"/>
    <property type="molecule type" value="Genomic_DNA"/>
</dbReference>